<feature type="transmembrane region" description="Helical" evidence="2">
    <location>
        <begin position="7"/>
        <end position="29"/>
    </location>
</feature>
<gene>
    <name evidence="3" type="ORF">BGLFYP119_02554</name>
</gene>
<evidence type="ECO:0000313" key="3">
    <source>
        <dbReference type="EMBL" id="VYT26985.1"/>
    </source>
</evidence>
<sequence>MSKFLKFIVHFVIICTIGIVLGLALPPFFGVTTVIVDSPDKVTNLAMGSVTYAIPVKTEEVNAGTPIIVRDEEGTYRYNLVSVDRATNTGVVIDPDASASQNINVSVKNWVPKVVVTIPLIGYLLTATESTEGMIVLGLVLLFLIILYVIAELWKKPETLDEYEDLQGDRRYLKTSKELKMEEKARERRMQEEDRELLYGEKARRKKAKKEQRKKIHTGGFVDEIYEDDLEEETESRPVRRQAAKVQPENMQAAASEAHELLKKEIAAATAEEPADDYEDIPDNLTERLPSFRELQEERARLRREEEMWEEEEEELAEIQKLAMPAWTASQLADRAKKAGDAPDIVRDSITKVTLFDYSDIIGEEDLESEED</sequence>
<keyword evidence="1" id="KW-0175">Coiled coil</keyword>
<dbReference type="EMBL" id="CACRST010000025">
    <property type="protein sequence ID" value="VYT26985.1"/>
    <property type="molecule type" value="Genomic_DNA"/>
</dbReference>
<feature type="transmembrane region" description="Helical" evidence="2">
    <location>
        <begin position="133"/>
        <end position="151"/>
    </location>
</feature>
<dbReference type="RefSeq" id="WP_156355052.1">
    <property type="nucleotide sequence ID" value="NZ_CACRST010000025.1"/>
</dbReference>
<dbReference type="AlphaFoldDB" id="A0A6N2V8J2"/>
<accession>A0A6N2V8J2</accession>
<reference evidence="3" key="1">
    <citation type="submission" date="2019-11" db="EMBL/GenBank/DDBJ databases">
        <authorList>
            <person name="Feng L."/>
        </authorList>
    </citation>
    <scope>NUCLEOTIDE SEQUENCE</scope>
    <source>
        <strain evidence="3">BgluceraseaLFYP119</strain>
    </source>
</reference>
<proteinExistence type="predicted"/>
<organism evidence="3">
    <name type="scientific">Blautia glucerasea</name>
    <dbReference type="NCBI Taxonomy" id="536633"/>
    <lineage>
        <taxon>Bacteria</taxon>
        <taxon>Bacillati</taxon>
        <taxon>Bacillota</taxon>
        <taxon>Clostridia</taxon>
        <taxon>Lachnospirales</taxon>
        <taxon>Lachnospiraceae</taxon>
        <taxon>Blautia</taxon>
    </lineage>
</organism>
<evidence type="ECO:0008006" key="4">
    <source>
        <dbReference type="Google" id="ProtNLM"/>
    </source>
</evidence>
<keyword evidence="2" id="KW-0812">Transmembrane</keyword>
<protein>
    <recommendedName>
        <fullName evidence="4">Signal peptidase I</fullName>
    </recommendedName>
</protein>
<keyword evidence="2" id="KW-0472">Membrane</keyword>
<evidence type="ECO:0000256" key="2">
    <source>
        <dbReference type="SAM" id="Phobius"/>
    </source>
</evidence>
<evidence type="ECO:0000256" key="1">
    <source>
        <dbReference type="SAM" id="Coils"/>
    </source>
</evidence>
<keyword evidence="2" id="KW-1133">Transmembrane helix</keyword>
<feature type="coiled-coil region" evidence="1">
    <location>
        <begin position="292"/>
        <end position="322"/>
    </location>
</feature>
<name>A0A6N2V8J2_9FIRM</name>